<evidence type="ECO:0000256" key="5">
    <source>
        <dbReference type="PROSITE-ProRule" id="PRU01240"/>
    </source>
</evidence>
<proteinExistence type="inferred from homology"/>
<evidence type="ECO:0000313" key="8">
    <source>
        <dbReference type="Proteomes" id="UP001302806"/>
    </source>
</evidence>
<dbReference type="SUPFAM" id="SSF52743">
    <property type="entry name" value="Subtilisin-like"/>
    <property type="match status" value="1"/>
</dbReference>
<sequence length="376" mass="41709">MVQVYNLSLGADTPIRDSEFSDLAKLLDFLSKEYKVLFVVAAGNIRSLLGTFPTDHYGSPLSRIGCPAESLLGLTVGSIAKHTNGTALSDVNFVSPFSRKGPGADNGIKPELVAHGGNLIDPYSNSPRISTYGISKDGKNLSVDNGTSHSAPIISQYAQRLFDAYPKSDPNLVKALLCHFTEPRSNHDELSESGLNYVGFGEPNIERALTAGNFNAAYIYEGQLDQDNYQFIGFHIPSTLRADEEDTKLRVKITVTYDPPVNPDNDKEYSEARITATLIKNTDGGMKDIAISAEDKYNLPWNPIIQFEKNFSRSYSAGFWELRLRLYTRGKVKDNYLQDYSVVVEIIDDNKKTDVYADVENEFSDIYKKIKVTIAA</sequence>
<evidence type="ECO:0000256" key="1">
    <source>
        <dbReference type="ARBA" id="ARBA00011073"/>
    </source>
</evidence>
<feature type="domain" description="Peptidase S8/S53" evidence="6">
    <location>
        <begin position="2"/>
        <end position="181"/>
    </location>
</feature>
<dbReference type="Gene3D" id="3.40.50.200">
    <property type="entry name" value="Peptidase S8/S53 domain"/>
    <property type="match status" value="1"/>
</dbReference>
<keyword evidence="2" id="KW-0645">Protease</keyword>
<dbReference type="InterPro" id="IPR050131">
    <property type="entry name" value="Peptidase_S8_subtilisin-like"/>
</dbReference>
<protein>
    <submittedName>
        <fullName evidence="7">S8 family serine peptidase</fullName>
    </submittedName>
</protein>
<dbReference type="PROSITE" id="PS51892">
    <property type="entry name" value="SUBTILASE"/>
    <property type="match status" value="1"/>
</dbReference>
<evidence type="ECO:0000256" key="2">
    <source>
        <dbReference type="ARBA" id="ARBA00022670"/>
    </source>
</evidence>
<evidence type="ECO:0000313" key="7">
    <source>
        <dbReference type="EMBL" id="WNH11007.1"/>
    </source>
</evidence>
<comment type="similarity">
    <text evidence="1 5">Belongs to the peptidase S8 family.</text>
</comment>
<keyword evidence="4" id="KW-0720">Serine protease</keyword>
<evidence type="ECO:0000256" key="3">
    <source>
        <dbReference type="ARBA" id="ARBA00022801"/>
    </source>
</evidence>
<dbReference type="PANTHER" id="PTHR43806:SF11">
    <property type="entry name" value="CEREVISIN-RELATED"/>
    <property type="match status" value="1"/>
</dbReference>
<dbReference type="PANTHER" id="PTHR43806">
    <property type="entry name" value="PEPTIDASE S8"/>
    <property type="match status" value="1"/>
</dbReference>
<organism evidence="7 8">
    <name type="scientific">Thalassobellus suaedae</name>
    <dbReference type="NCBI Taxonomy" id="3074124"/>
    <lineage>
        <taxon>Bacteria</taxon>
        <taxon>Pseudomonadati</taxon>
        <taxon>Bacteroidota</taxon>
        <taxon>Flavobacteriia</taxon>
        <taxon>Flavobacteriales</taxon>
        <taxon>Flavobacteriaceae</taxon>
        <taxon>Thalassobellus</taxon>
    </lineage>
</organism>
<dbReference type="Pfam" id="PF00082">
    <property type="entry name" value="Peptidase_S8"/>
    <property type="match status" value="1"/>
</dbReference>
<accession>A0ABY9XYF7</accession>
<gene>
    <name evidence="7" type="ORF">RHP51_12160</name>
</gene>
<comment type="caution">
    <text evidence="5">Lacks conserved residue(s) required for the propagation of feature annotation.</text>
</comment>
<dbReference type="Proteomes" id="UP001302806">
    <property type="component" value="Chromosome"/>
</dbReference>
<evidence type="ECO:0000256" key="4">
    <source>
        <dbReference type="ARBA" id="ARBA00022825"/>
    </source>
</evidence>
<dbReference type="InterPro" id="IPR000209">
    <property type="entry name" value="Peptidase_S8/S53_dom"/>
</dbReference>
<evidence type="ECO:0000259" key="6">
    <source>
        <dbReference type="Pfam" id="PF00082"/>
    </source>
</evidence>
<keyword evidence="3" id="KW-0378">Hydrolase</keyword>
<name>A0ABY9XYF7_9FLAO</name>
<dbReference type="InterPro" id="IPR036852">
    <property type="entry name" value="Peptidase_S8/S53_dom_sf"/>
</dbReference>
<dbReference type="EMBL" id="CP134537">
    <property type="protein sequence ID" value="WNH11007.1"/>
    <property type="molecule type" value="Genomic_DNA"/>
</dbReference>
<reference evidence="7 8" key="1">
    <citation type="submission" date="2023-09" db="EMBL/GenBank/DDBJ databases">
        <title>Thalassobella suaedae gen. nov., sp. nov., a marine bacterium of the family Flavobacteriaceae isolated from a halophyte Suaeda japonica.</title>
        <authorList>
            <person name="Lee S.Y."/>
            <person name="Hwang C.Y."/>
        </authorList>
    </citation>
    <scope>NUCLEOTIDE SEQUENCE [LARGE SCALE GENOMIC DNA]</scope>
    <source>
        <strain evidence="7 8">HL-DH14</strain>
    </source>
</reference>